<evidence type="ECO:0000259" key="2">
    <source>
        <dbReference type="PROSITE" id="PS50109"/>
    </source>
</evidence>
<dbReference type="GO" id="GO:0000155">
    <property type="term" value="F:phosphorelay sensor kinase activity"/>
    <property type="evidence" value="ECO:0007669"/>
    <property type="project" value="TreeGrafter"/>
</dbReference>
<dbReference type="EMBL" id="BARS01054066">
    <property type="protein sequence ID" value="GAG45265.1"/>
    <property type="molecule type" value="Genomic_DNA"/>
</dbReference>
<reference evidence="3" key="1">
    <citation type="journal article" date="2014" name="Front. Microbiol.">
        <title>High frequency of phylogenetically diverse reductive dehalogenase-homologous genes in deep subseafloor sedimentary metagenomes.</title>
        <authorList>
            <person name="Kawai M."/>
            <person name="Futagami T."/>
            <person name="Toyoda A."/>
            <person name="Takaki Y."/>
            <person name="Nishi S."/>
            <person name="Hori S."/>
            <person name="Arai W."/>
            <person name="Tsubouchi T."/>
            <person name="Morono Y."/>
            <person name="Uchiyama I."/>
            <person name="Ito T."/>
            <person name="Fujiyama A."/>
            <person name="Inagaki F."/>
            <person name="Takami H."/>
        </authorList>
    </citation>
    <scope>NUCLEOTIDE SEQUENCE</scope>
    <source>
        <strain evidence="3">Expedition CK06-06</strain>
    </source>
</reference>
<dbReference type="AlphaFoldDB" id="X0XPV7"/>
<dbReference type="PANTHER" id="PTHR43547:SF2">
    <property type="entry name" value="HYBRID SIGNAL TRANSDUCTION HISTIDINE KINASE C"/>
    <property type="match status" value="1"/>
</dbReference>
<dbReference type="InterPro" id="IPR036890">
    <property type="entry name" value="HATPase_C_sf"/>
</dbReference>
<organism evidence="3">
    <name type="scientific">marine sediment metagenome</name>
    <dbReference type="NCBI Taxonomy" id="412755"/>
    <lineage>
        <taxon>unclassified sequences</taxon>
        <taxon>metagenomes</taxon>
        <taxon>ecological metagenomes</taxon>
    </lineage>
</organism>
<proteinExistence type="predicted"/>
<protein>
    <recommendedName>
        <fullName evidence="2">Histidine kinase domain-containing protein</fullName>
    </recommendedName>
</protein>
<feature type="non-terminal residue" evidence="3">
    <location>
        <position position="1"/>
    </location>
</feature>
<evidence type="ECO:0000256" key="1">
    <source>
        <dbReference type="ARBA" id="ARBA00022553"/>
    </source>
</evidence>
<dbReference type="SUPFAM" id="SSF55874">
    <property type="entry name" value="ATPase domain of HSP90 chaperone/DNA topoisomerase II/histidine kinase"/>
    <property type="match status" value="1"/>
</dbReference>
<dbReference type="InterPro" id="IPR003594">
    <property type="entry name" value="HATPase_dom"/>
</dbReference>
<sequence length="118" mass="12896">SENSTFRSDHTLLQRVLGNMLKNALEATPAEEKVTLGARGEGDQVELWVNNPTLMPRDVQLQVFNRSFSTKGAGRGIGTYSMRLLASRYLGGEVDFTTSSADGTTFRVRLSRGILSAT</sequence>
<name>X0XPV7_9ZZZZ</name>
<accession>X0XPV7</accession>
<dbReference type="PROSITE" id="PS50109">
    <property type="entry name" value="HIS_KIN"/>
    <property type="match status" value="1"/>
</dbReference>
<feature type="domain" description="Histidine kinase" evidence="2">
    <location>
        <begin position="1"/>
        <end position="114"/>
    </location>
</feature>
<dbReference type="SMART" id="SM00387">
    <property type="entry name" value="HATPase_c"/>
    <property type="match status" value="1"/>
</dbReference>
<dbReference type="Gene3D" id="3.30.565.10">
    <property type="entry name" value="Histidine kinase-like ATPase, C-terminal domain"/>
    <property type="match status" value="1"/>
</dbReference>
<dbReference type="PANTHER" id="PTHR43547">
    <property type="entry name" value="TWO-COMPONENT HISTIDINE KINASE"/>
    <property type="match status" value="1"/>
</dbReference>
<dbReference type="InterPro" id="IPR005467">
    <property type="entry name" value="His_kinase_dom"/>
</dbReference>
<comment type="caution">
    <text evidence="3">The sequence shown here is derived from an EMBL/GenBank/DDBJ whole genome shotgun (WGS) entry which is preliminary data.</text>
</comment>
<gene>
    <name evidence="3" type="ORF">S01H1_80114</name>
</gene>
<keyword evidence="1" id="KW-0597">Phosphoprotein</keyword>
<dbReference type="Pfam" id="PF02518">
    <property type="entry name" value="HATPase_c"/>
    <property type="match status" value="1"/>
</dbReference>
<evidence type="ECO:0000313" key="3">
    <source>
        <dbReference type="EMBL" id="GAG45265.1"/>
    </source>
</evidence>